<accession>A0A1I4AS31</accession>
<dbReference type="EMBL" id="FOSB01000020">
    <property type="protein sequence ID" value="SFK59073.1"/>
    <property type="molecule type" value="Genomic_DNA"/>
</dbReference>
<dbReference type="PANTHER" id="PTHR31157:SF1">
    <property type="entry name" value="SCP DOMAIN-CONTAINING PROTEIN"/>
    <property type="match status" value="1"/>
</dbReference>
<feature type="region of interest" description="Disordered" evidence="1">
    <location>
        <begin position="29"/>
        <end position="134"/>
    </location>
</feature>
<dbReference type="CDD" id="cd05379">
    <property type="entry name" value="CAP_bacterial"/>
    <property type="match status" value="1"/>
</dbReference>
<dbReference type="RefSeq" id="WP_075038341.1">
    <property type="nucleotide sequence ID" value="NZ_FOSB01000020.1"/>
</dbReference>
<dbReference type="Gene3D" id="3.40.33.10">
    <property type="entry name" value="CAP"/>
    <property type="match status" value="1"/>
</dbReference>
<dbReference type="InterPro" id="IPR035940">
    <property type="entry name" value="CAP_sf"/>
</dbReference>
<dbReference type="NCBIfam" id="TIGR02909">
    <property type="entry name" value="spore_YkwD"/>
    <property type="match status" value="1"/>
</dbReference>
<evidence type="ECO:0000256" key="2">
    <source>
        <dbReference type="SAM" id="SignalP"/>
    </source>
</evidence>
<feature type="chain" id="PRO_5039471332" evidence="2">
    <location>
        <begin position="20"/>
        <end position="259"/>
    </location>
</feature>
<feature type="compositionally biased region" description="Basic and acidic residues" evidence="1">
    <location>
        <begin position="107"/>
        <end position="117"/>
    </location>
</feature>
<sequence>MKKNLFLLIAAIMMIAMLAACNTTEERARESQRNNLNEVSFGPEDQGIQKDQQVQDPGAQGQNRFDANIPYEGMTPNGGNGQGGPYFFDFDGRYQPGEQKQDPGQGQERDRNRDRDQAQQPETQENDGQQNEAASGDFQQQVIDLTNEAREKNGLKPLKNSNDVEEVAQVKSEDMSQNDYFSHTSPTYGSPFDMLKEFGVDYSTAAENIAAGQQSPESVVDGWLNSSGHRKNIMNKNITHIGVGYAKDGNYWVQMFIAK</sequence>
<feature type="signal peptide" evidence="2">
    <location>
        <begin position="1"/>
        <end position="19"/>
    </location>
</feature>
<dbReference type="PANTHER" id="PTHR31157">
    <property type="entry name" value="SCP DOMAIN-CONTAINING PROTEIN"/>
    <property type="match status" value="1"/>
</dbReference>
<keyword evidence="2" id="KW-0732">Signal</keyword>
<feature type="compositionally biased region" description="Polar residues" evidence="1">
    <location>
        <begin position="49"/>
        <end position="65"/>
    </location>
</feature>
<dbReference type="OrthoDB" id="9783944at2"/>
<evidence type="ECO:0000256" key="1">
    <source>
        <dbReference type="SAM" id="MobiDB-lite"/>
    </source>
</evidence>
<evidence type="ECO:0000259" key="3">
    <source>
        <dbReference type="Pfam" id="PF00188"/>
    </source>
</evidence>
<gene>
    <name evidence="4" type="ORF">SAMN04487936_12022</name>
</gene>
<reference evidence="5" key="1">
    <citation type="submission" date="2016-10" db="EMBL/GenBank/DDBJ databases">
        <authorList>
            <person name="Varghese N."/>
            <person name="Submissions S."/>
        </authorList>
    </citation>
    <scope>NUCLEOTIDE SEQUENCE [LARGE SCALE GENOMIC DNA]</scope>
    <source>
        <strain evidence="5">CGMCC 1.3704</strain>
    </source>
</reference>
<keyword evidence="5" id="KW-1185">Reference proteome</keyword>
<dbReference type="SUPFAM" id="SSF55797">
    <property type="entry name" value="PR-1-like"/>
    <property type="match status" value="1"/>
</dbReference>
<feature type="compositionally biased region" description="Polar residues" evidence="1">
    <location>
        <begin position="121"/>
        <end position="134"/>
    </location>
</feature>
<evidence type="ECO:0000313" key="5">
    <source>
        <dbReference type="Proteomes" id="UP000183557"/>
    </source>
</evidence>
<name>A0A1I4AS31_HALDA</name>
<proteinExistence type="predicted"/>
<organism evidence="4 5">
    <name type="scientific">Halobacillus dabanensis</name>
    <dbReference type="NCBI Taxonomy" id="240302"/>
    <lineage>
        <taxon>Bacteria</taxon>
        <taxon>Bacillati</taxon>
        <taxon>Bacillota</taxon>
        <taxon>Bacilli</taxon>
        <taxon>Bacillales</taxon>
        <taxon>Bacillaceae</taxon>
        <taxon>Halobacillus</taxon>
    </lineage>
</organism>
<feature type="domain" description="SCP" evidence="3">
    <location>
        <begin position="144"/>
        <end position="256"/>
    </location>
</feature>
<dbReference type="InterPro" id="IPR014044">
    <property type="entry name" value="CAP_dom"/>
</dbReference>
<dbReference type="AlphaFoldDB" id="A0A1I4AS31"/>
<protein>
    <submittedName>
        <fullName evidence="4">Uncharacterized protein, YkwD family</fullName>
    </submittedName>
</protein>
<dbReference type="PROSITE" id="PS51257">
    <property type="entry name" value="PROKAR_LIPOPROTEIN"/>
    <property type="match status" value="1"/>
</dbReference>
<dbReference type="InterPro" id="IPR014258">
    <property type="entry name" value="CAP_domain_YkwD-like"/>
</dbReference>
<evidence type="ECO:0000313" key="4">
    <source>
        <dbReference type="EMBL" id="SFK59073.1"/>
    </source>
</evidence>
<dbReference type="Pfam" id="PF00188">
    <property type="entry name" value="CAP"/>
    <property type="match status" value="1"/>
</dbReference>
<dbReference type="Proteomes" id="UP000183557">
    <property type="component" value="Unassembled WGS sequence"/>
</dbReference>